<comment type="similarity">
    <text evidence="1">Belongs to the VgrG protein family.</text>
</comment>
<evidence type="ECO:0000259" key="2">
    <source>
        <dbReference type="Pfam" id="PF04717"/>
    </source>
</evidence>
<dbReference type="KEGG" id="pca:Pcar_2821"/>
<dbReference type="InterPro" id="IPR006531">
    <property type="entry name" value="Gp5/Vgr_OB"/>
</dbReference>
<dbReference type="Gene3D" id="2.40.50.230">
    <property type="entry name" value="Gp5 N-terminal domain"/>
    <property type="match status" value="1"/>
</dbReference>
<dbReference type="OrthoDB" id="5482463at2"/>
<feature type="domain" description="Gp5/Type VI secretion system Vgr protein OB-fold" evidence="2">
    <location>
        <begin position="396"/>
        <end position="462"/>
    </location>
</feature>
<sequence length="690" mass="76142">MTPQNAANLSLNRAANISHFGFRIRSVPDDTFTVTGFSGKDHGISQDFRFTLTLTAQAELTASTVVGNRATMEMRWGGTPLFLHGLVDHFSRENDTPEAMCYQVIFTSPLSLLKQNTNNRVFLNRTVPQIIGDILRSAGFEQDDYAVDLTETYPLREFVIQYAETDFAFLCRLLARSGIFFMFESDAEKSRPRFCDRSAARPALPGVSALRYQPQTGTARAVETIYALHSHARLLPGTVRVTDYNYRTPETLLEASQQSAMGAALGENAVYGDHFKTIEEGQRMASIRAQALDTERMVYVGETDCRGLLPGYRLKITNHPLPAMNDDYLVVSVEHTADQGAALAFGEEAKGPTYTNRVRLIKAATPYRSPIPKHRQLVGTFTARIETTGTEYAYLDEQGRYHIRVDFDRGDAEAGQASHPVRLMQPYGGDNYGIHFPLRSGTEVAVTCVNGDPDRPIVTGALPNPQNPNVVTSDNHTQNIIRTVSGNELLMEDRQGQEKIELFTAERKNILTLDANSDGHKVRLATEEGKMEIAACKTMLIESGDTQTVQSGNDHIVTVENSQRMMTRNKEIAYQAATDFRLKAGDNIQFKAEKQNIAMTAGKDMVVDVARSLSMEVRNSDMELLVNRGNLHIKTARDTSVIGQGGGTITITQQNGTIQITKDGDLAISAGKITIQGNSINLKAGKISEN</sequence>
<keyword evidence="4" id="KW-1185">Reference proteome</keyword>
<dbReference type="AlphaFoldDB" id="Q3A0Q1"/>
<name>Q3A0Q1_SYNC1</name>
<dbReference type="HOGENOM" id="CLU_004121_7_3_7"/>
<evidence type="ECO:0000313" key="4">
    <source>
        <dbReference type="Proteomes" id="UP000002534"/>
    </source>
</evidence>
<dbReference type="eggNOG" id="COG3501">
    <property type="taxonomic scope" value="Bacteria"/>
</dbReference>
<dbReference type="Pfam" id="PF04717">
    <property type="entry name" value="Phage_base_V"/>
    <property type="match status" value="1"/>
</dbReference>
<dbReference type="Gene3D" id="3.55.50.10">
    <property type="entry name" value="Baseplate protein-like domains"/>
    <property type="match status" value="1"/>
</dbReference>
<dbReference type="NCBIfam" id="TIGR01646">
    <property type="entry name" value="vgr_GE"/>
    <property type="match status" value="1"/>
</dbReference>
<reference evidence="3 4" key="2">
    <citation type="journal article" date="2012" name="BMC Genomics">
        <title>The genome of Pelobacter carbinolicus reveals surprising metabolic capabilities and physiological features.</title>
        <authorList>
            <person name="Aklujkar M."/>
            <person name="Haveman S.A."/>
            <person name="Didonato R.Jr."/>
            <person name="Chertkov O."/>
            <person name="Han C.S."/>
            <person name="Land M.L."/>
            <person name="Brown P."/>
            <person name="Lovley D.R."/>
        </authorList>
    </citation>
    <scope>NUCLEOTIDE SEQUENCE [LARGE SCALE GENOMIC DNA]</scope>
    <source>
        <strain evidence="4">DSM 2380 / NBRC 103641 / GraBd1</strain>
    </source>
</reference>
<dbReference type="InterPro" id="IPR017847">
    <property type="entry name" value="T6SS_RhsGE_Vgr_subset"/>
</dbReference>
<accession>Q3A0Q1</accession>
<dbReference type="Gene3D" id="2.30.110.50">
    <property type="match status" value="1"/>
</dbReference>
<dbReference type="InterPro" id="IPR037026">
    <property type="entry name" value="Vgr_OB-fold_dom_sf"/>
</dbReference>
<dbReference type="InterPro" id="IPR006533">
    <property type="entry name" value="T6SS_Vgr_RhsGE"/>
</dbReference>
<dbReference type="SUPFAM" id="SSF69255">
    <property type="entry name" value="gp5 N-terminal domain-like"/>
    <property type="match status" value="1"/>
</dbReference>
<dbReference type="SUPFAM" id="SSF69349">
    <property type="entry name" value="Phage fibre proteins"/>
    <property type="match status" value="1"/>
</dbReference>
<dbReference type="Proteomes" id="UP000002534">
    <property type="component" value="Chromosome"/>
</dbReference>
<evidence type="ECO:0000313" key="3">
    <source>
        <dbReference type="EMBL" id="ABA90056.1"/>
    </source>
</evidence>
<gene>
    <name evidence="3" type="primary">tssI-1</name>
    <name evidence="3" type="ordered locus">Pcar_2821</name>
</gene>
<proteinExistence type="inferred from homology"/>
<reference evidence="4" key="1">
    <citation type="submission" date="2005-10" db="EMBL/GenBank/DDBJ databases">
        <title>Complete sequence of Pelobacter carbinolicus DSM 2380.</title>
        <authorList>
            <person name="Copeland A."/>
            <person name="Lucas S."/>
            <person name="Lapidus A."/>
            <person name="Barry K."/>
            <person name="Detter J.C."/>
            <person name="Glavina T."/>
            <person name="Hammon N."/>
            <person name="Israni S."/>
            <person name="Pitluck S."/>
            <person name="Chertkov O."/>
            <person name="Schmutz J."/>
            <person name="Larimer F."/>
            <person name="Land M."/>
            <person name="Kyrpides N."/>
            <person name="Ivanova N."/>
            <person name="Richardson P."/>
        </authorList>
    </citation>
    <scope>NUCLEOTIDE SEQUENCE [LARGE SCALE GENOMIC DNA]</scope>
    <source>
        <strain evidence="4">DSM 2380 / NBRC 103641 / GraBd1</strain>
    </source>
</reference>
<dbReference type="Gene3D" id="4.10.220.110">
    <property type="match status" value="1"/>
</dbReference>
<protein>
    <submittedName>
        <fullName evidence="3">Type VI secretion system needle syringe protein TssI</fullName>
    </submittedName>
</protein>
<dbReference type="Pfam" id="PF05954">
    <property type="entry name" value="Phage_GPD"/>
    <property type="match status" value="1"/>
</dbReference>
<dbReference type="NCBIfam" id="TIGR03361">
    <property type="entry name" value="VI_Rhs_Vgr"/>
    <property type="match status" value="1"/>
</dbReference>
<dbReference type="RefSeq" id="WP_011342602.1">
    <property type="nucleotide sequence ID" value="NC_007498.2"/>
</dbReference>
<dbReference type="EMBL" id="CP000142">
    <property type="protein sequence ID" value="ABA90056.1"/>
    <property type="molecule type" value="Genomic_DNA"/>
</dbReference>
<dbReference type="STRING" id="338963.Pcar_2821"/>
<evidence type="ECO:0000256" key="1">
    <source>
        <dbReference type="ARBA" id="ARBA00005558"/>
    </source>
</evidence>
<dbReference type="SUPFAM" id="SSF69279">
    <property type="entry name" value="Phage tail proteins"/>
    <property type="match status" value="2"/>
</dbReference>
<organism evidence="3 4">
    <name type="scientific">Syntrophotalea carbinolica (strain DSM 2380 / NBRC 103641 / GraBd1)</name>
    <name type="common">Pelobacter carbinolicus</name>
    <dbReference type="NCBI Taxonomy" id="338963"/>
    <lineage>
        <taxon>Bacteria</taxon>
        <taxon>Pseudomonadati</taxon>
        <taxon>Thermodesulfobacteriota</taxon>
        <taxon>Desulfuromonadia</taxon>
        <taxon>Desulfuromonadales</taxon>
        <taxon>Syntrophotaleaceae</taxon>
        <taxon>Syntrophotalea</taxon>
    </lineage>
</organism>